<reference evidence="2" key="1">
    <citation type="submission" date="2020-01" db="EMBL/GenBank/DDBJ databases">
        <authorList>
            <consortium name="DOE Joint Genome Institute"/>
            <person name="Haridas S."/>
            <person name="Albert R."/>
            <person name="Binder M."/>
            <person name="Bloem J."/>
            <person name="Labutti K."/>
            <person name="Salamov A."/>
            <person name="Andreopoulos B."/>
            <person name="Baker S.E."/>
            <person name="Barry K."/>
            <person name="Bills G."/>
            <person name="Bluhm B.H."/>
            <person name="Cannon C."/>
            <person name="Castanera R."/>
            <person name="Culley D.E."/>
            <person name="Daum C."/>
            <person name="Ezra D."/>
            <person name="Gonzalez J.B."/>
            <person name="Henrissat B."/>
            <person name="Kuo A."/>
            <person name="Liang C."/>
            <person name="Lipzen A."/>
            <person name="Lutzoni F."/>
            <person name="Magnuson J."/>
            <person name="Mondo S."/>
            <person name="Nolan M."/>
            <person name="Ohm R."/>
            <person name="Pangilinan J."/>
            <person name="Park H.-J."/>
            <person name="Ramirez L."/>
            <person name="Alfaro M."/>
            <person name="Sun H."/>
            <person name="Tritt A."/>
            <person name="Yoshinaga Y."/>
            <person name="Zwiers L.-H."/>
            <person name="Turgeon B.G."/>
            <person name="Goodwin S.B."/>
            <person name="Spatafora J.W."/>
            <person name="Crous P.W."/>
            <person name="Grigoriev I.V."/>
        </authorList>
    </citation>
    <scope>NUCLEOTIDE SEQUENCE</scope>
    <source>
        <strain evidence="2">CBS 342.82</strain>
    </source>
</reference>
<proteinExistence type="predicted"/>
<gene>
    <name evidence="2" type="ORF">K489DRAFT_343755</name>
</gene>
<dbReference type="Proteomes" id="UP000504637">
    <property type="component" value="Unplaced"/>
</dbReference>
<name>A0A6J3LVG1_9PEZI</name>
<reference evidence="2" key="3">
    <citation type="submission" date="2025-08" db="UniProtKB">
        <authorList>
            <consortium name="RefSeq"/>
        </authorList>
    </citation>
    <scope>IDENTIFICATION</scope>
    <source>
        <strain evidence="2">CBS 342.82</strain>
    </source>
</reference>
<evidence type="ECO:0000313" key="2">
    <source>
        <dbReference type="RefSeq" id="XP_033456786.1"/>
    </source>
</evidence>
<dbReference type="RefSeq" id="XP_033456786.1">
    <property type="nucleotide sequence ID" value="XM_033602307.1"/>
</dbReference>
<dbReference type="OrthoDB" id="288942at2759"/>
<accession>A0A6J3LVG1</accession>
<protein>
    <submittedName>
        <fullName evidence="2">Uncharacterized protein</fullName>
    </submittedName>
</protein>
<organism evidence="2">
    <name type="scientific">Dissoconium aciculare CBS 342.82</name>
    <dbReference type="NCBI Taxonomy" id="1314786"/>
    <lineage>
        <taxon>Eukaryota</taxon>
        <taxon>Fungi</taxon>
        <taxon>Dikarya</taxon>
        <taxon>Ascomycota</taxon>
        <taxon>Pezizomycotina</taxon>
        <taxon>Dothideomycetes</taxon>
        <taxon>Dothideomycetidae</taxon>
        <taxon>Mycosphaerellales</taxon>
        <taxon>Dissoconiaceae</taxon>
        <taxon>Dissoconium</taxon>
    </lineage>
</organism>
<reference evidence="2" key="2">
    <citation type="submission" date="2020-04" db="EMBL/GenBank/DDBJ databases">
        <authorList>
            <consortium name="NCBI Genome Project"/>
        </authorList>
    </citation>
    <scope>NUCLEOTIDE SEQUENCE</scope>
    <source>
        <strain evidence="2">CBS 342.82</strain>
    </source>
</reference>
<keyword evidence="1" id="KW-1185">Reference proteome</keyword>
<sequence length="263" mass="31511">MPYEDPACPYKTTDYYYRPGHNARNKSCTSLLYTCRRAWIEANHLPLQLAEPTFWMRNEERQPEWTRRNRSDEKDDGLRDEKRFLKLMNRLTVNNRVNLKGIHIFAQVFWLEQDMWANMVFDGAEMDHTSFAWPSEVKMTIRHTDWWCWERNRPLSIQDDCIRRLLDRPALKSAEHFILDLETLRSSREKVDQLENIIRRIKTKQKMIGDWVIDDDSGLEISQWTRPGNIDGKPVPAHTHLTQLDYCIYRVRWENMGPARKTA</sequence>
<dbReference type="GeneID" id="54360107"/>
<evidence type="ECO:0000313" key="1">
    <source>
        <dbReference type="Proteomes" id="UP000504637"/>
    </source>
</evidence>
<dbReference type="AlphaFoldDB" id="A0A6J3LVG1"/>